<dbReference type="EMBL" id="LIUT01000001">
    <property type="protein sequence ID" value="KOR90042.1"/>
    <property type="molecule type" value="Genomic_DNA"/>
</dbReference>
<evidence type="ECO:0000313" key="2">
    <source>
        <dbReference type="EMBL" id="KOR90042.1"/>
    </source>
</evidence>
<evidence type="ECO:0000313" key="3">
    <source>
        <dbReference type="Proteomes" id="UP000036932"/>
    </source>
</evidence>
<protein>
    <recommendedName>
        <fullName evidence="4">DUF2642 domain-containing protein</fullName>
    </recommendedName>
</protein>
<keyword evidence="3" id="KW-1185">Reference proteome</keyword>
<reference evidence="3" key="1">
    <citation type="submission" date="2015-08" db="EMBL/GenBank/DDBJ databases">
        <title>Genome sequencing project for genomic taxonomy and phylogenomics of Bacillus-like bacteria.</title>
        <authorList>
            <person name="Liu B."/>
            <person name="Wang J."/>
            <person name="Zhu Y."/>
            <person name="Liu G."/>
            <person name="Chen Q."/>
            <person name="Chen Z."/>
            <person name="Lan J."/>
            <person name="Che J."/>
            <person name="Ge C."/>
            <person name="Shi H."/>
            <person name="Pan Z."/>
            <person name="Liu X."/>
        </authorList>
    </citation>
    <scope>NUCLEOTIDE SEQUENCE [LARGE SCALE GENOMIC DNA]</scope>
    <source>
        <strain evidence="3">FJAT-22460</strain>
    </source>
</reference>
<evidence type="ECO:0000256" key="1">
    <source>
        <dbReference type="SAM" id="Coils"/>
    </source>
</evidence>
<proteinExistence type="predicted"/>
<comment type="caution">
    <text evidence="2">The sequence shown here is derived from an EMBL/GenBank/DDBJ whole genome shotgun (WGS) entry which is preliminary data.</text>
</comment>
<organism evidence="2 3">
    <name type="scientific">Paenibacillus solani</name>
    <dbReference type="NCBI Taxonomy" id="1705565"/>
    <lineage>
        <taxon>Bacteria</taxon>
        <taxon>Bacillati</taxon>
        <taxon>Bacillota</taxon>
        <taxon>Bacilli</taxon>
        <taxon>Bacillales</taxon>
        <taxon>Paenibacillaceae</taxon>
        <taxon>Paenibacillus</taxon>
    </lineage>
</organism>
<gene>
    <name evidence="2" type="ORF">AM231_13460</name>
</gene>
<dbReference type="Proteomes" id="UP000036932">
    <property type="component" value="Unassembled WGS sequence"/>
</dbReference>
<name>A0A0M1P6K8_9BACL</name>
<dbReference type="PATRIC" id="fig|1705565.3.peg.4722"/>
<feature type="coiled-coil region" evidence="1">
    <location>
        <begin position="7"/>
        <end position="41"/>
    </location>
</feature>
<accession>A0A0M1P6K8</accession>
<evidence type="ECO:0008006" key="4">
    <source>
        <dbReference type="Google" id="ProtNLM"/>
    </source>
</evidence>
<dbReference type="OrthoDB" id="2624227at2"/>
<keyword evidence="1" id="KW-0175">Coiled coil</keyword>
<sequence>MCCFLFCRRFGRRIKELTRQVESLSQQTELLTEQVESLENQLLTGLTINPELTQYFEVRTGQRVRVSTTFVTLEGVVLATAEDGVQLREDSGDLVLIPFHNITSVQ</sequence>
<dbReference type="AlphaFoldDB" id="A0A0M1P6K8"/>